<feature type="compositionally biased region" description="Gly residues" evidence="1">
    <location>
        <begin position="99"/>
        <end position="109"/>
    </location>
</feature>
<protein>
    <submittedName>
        <fullName evidence="3">Uncharacterized protein</fullName>
    </submittedName>
</protein>
<dbReference type="EMBL" id="KN831957">
    <property type="protein sequence ID" value="KIO08250.1"/>
    <property type="molecule type" value="Genomic_DNA"/>
</dbReference>
<evidence type="ECO:0000313" key="3">
    <source>
        <dbReference type="EMBL" id="KIO08250.1"/>
    </source>
</evidence>
<feature type="signal peptide" evidence="2">
    <location>
        <begin position="1"/>
        <end position="18"/>
    </location>
</feature>
<reference evidence="4" key="2">
    <citation type="submission" date="2015-01" db="EMBL/GenBank/DDBJ databases">
        <title>Evolutionary Origins and Diversification of the Mycorrhizal Mutualists.</title>
        <authorList>
            <consortium name="DOE Joint Genome Institute"/>
            <consortium name="Mycorrhizal Genomics Consortium"/>
            <person name="Kohler A."/>
            <person name="Kuo A."/>
            <person name="Nagy L.G."/>
            <person name="Floudas D."/>
            <person name="Copeland A."/>
            <person name="Barry K.W."/>
            <person name="Cichocki N."/>
            <person name="Veneault-Fourrey C."/>
            <person name="LaButti K."/>
            <person name="Lindquist E.A."/>
            <person name="Lipzen A."/>
            <person name="Lundell T."/>
            <person name="Morin E."/>
            <person name="Murat C."/>
            <person name="Riley R."/>
            <person name="Ohm R."/>
            <person name="Sun H."/>
            <person name="Tunlid A."/>
            <person name="Henrissat B."/>
            <person name="Grigoriev I.V."/>
            <person name="Hibbett D.S."/>
            <person name="Martin F."/>
        </authorList>
    </citation>
    <scope>NUCLEOTIDE SEQUENCE [LARGE SCALE GENOMIC DNA]</scope>
    <source>
        <strain evidence="4">Marx 270</strain>
    </source>
</reference>
<reference evidence="3 4" key="1">
    <citation type="submission" date="2014-04" db="EMBL/GenBank/DDBJ databases">
        <authorList>
            <consortium name="DOE Joint Genome Institute"/>
            <person name="Kuo A."/>
            <person name="Kohler A."/>
            <person name="Costa M.D."/>
            <person name="Nagy L.G."/>
            <person name="Floudas D."/>
            <person name="Copeland A."/>
            <person name="Barry K.W."/>
            <person name="Cichocki N."/>
            <person name="Veneault-Fourrey C."/>
            <person name="LaButti K."/>
            <person name="Lindquist E.A."/>
            <person name="Lipzen A."/>
            <person name="Lundell T."/>
            <person name="Morin E."/>
            <person name="Murat C."/>
            <person name="Sun H."/>
            <person name="Tunlid A."/>
            <person name="Henrissat B."/>
            <person name="Grigoriev I.V."/>
            <person name="Hibbett D.S."/>
            <person name="Martin F."/>
            <person name="Nordberg H.P."/>
            <person name="Cantor M.N."/>
            <person name="Hua S.X."/>
        </authorList>
    </citation>
    <scope>NUCLEOTIDE SEQUENCE [LARGE SCALE GENOMIC DNA]</scope>
    <source>
        <strain evidence="3 4">Marx 270</strain>
    </source>
</reference>
<dbReference type="OrthoDB" id="2692403at2759"/>
<feature type="region of interest" description="Disordered" evidence="1">
    <location>
        <begin position="53"/>
        <end position="111"/>
    </location>
</feature>
<name>A0A0C3P583_PISTI</name>
<proteinExistence type="predicted"/>
<evidence type="ECO:0000256" key="2">
    <source>
        <dbReference type="SAM" id="SignalP"/>
    </source>
</evidence>
<organism evidence="3 4">
    <name type="scientific">Pisolithus tinctorius Marx 270</name>
    <dbReference type="NCBI Taxonomy" id="870435"/>
    <lineage>
        <taxon>Eukaryota</taxon>
        <taxon>Fungi</taxon>
        <taxon>Dikarya</taxon>
        <taxon>Basidiomycota</taxon>
        <taxon>Agaricomycotina</taxon>
        <taxon>Agaricomycetes</taxon>
        <taxon>Agaricomycetidae</taxon>
        <taxon>Boletales</taxon>
        <taxon>Sclerodermatineae</taxon>
        <taxon>Pisolithaceae</taxon>
        <taxon>Pisolithus</taxon>
    </lineage>
</organism>
<sequence>MRLSYLFPYLALPVFVLAQSAQVTTSWVVQQTVGSNQQTSTISTPTVITIGPTTSLTSSGSASPTGNSTTASGSSSGNATSTTVASSNLPTAPTSVAGANGGGPGGGAPSPGASAAGGIYGPPDGYIAGAEALRSATVLGGIGFAVGVALTFA</sequence>
<keyword evidence="2" id="KW-0732">Signal</keyword>
<evidence type="ECO:0000256" key="1">
    <source>
        <dbReference type="SAM" id="MobiDB-lite"/>
    </source>
</evidence>
<keyword evidence="4" id="KW-1185">Reference proteome</keyword>
<dbReference type="Proteomes" id="UP000054217">
    <property type="component" value="Unassembled WGS sequence"/>
</dbReference>
<accession>A0A0C3P583</accession>
<dbReference type="AlphaFoldDB" id="A0A0C3P583"/>
<feature type="compositionally biased region" description="Low complexity" evidence="1">
    <location>
        <begin position="53"/>
        <end position="88"/>
    </location>
</feature>
<dbReference type="HOGENOM" id="CLU_120085_0_0_1"/>
<gene>
    <name evidence="3" type="ORF">M404DRAFT_997177</name>
</gene>
<dbReference type="STRING" id="870435.A0A0C3P583"/>
<dbReference type="InParanoid" id="A0A0C3P583"/>
<feature type="chain" id="PRO_5002167930" evidence="2">
    <location>
        <begin position="19"/>
        <end position="153"/>
    </location>
</feature>
<evidence type="ECO:0000313" key="4">
    <source>
        <dbReference type="Proteomes" id="UP000054217"/>
    </source>
</evidence>